<evidence type="ECO:0000256" key="8">
    <source>
        <dbReference type="ARBA" id="ARBA00022970"/>
    </source>
</evidence>
<comment type="subcellular location">
    <subcellularLocation>
        <location evidence="2">Cell membrane</location>
    </subcellularLocation>
    <subcellularLocation>
        <location evidence="1">Endomembrane system</location>
        <topology evidence="1">Multi-pass membrane protein</topology>
    </subcellularLocation>
</comment>
<feature type="transmembrane region" description="Helical" evidence="14">
    <location>
        <begin position="166"/>
        <end position="193"/>
    </location>
</feature>
<evidence type="ECO:0000256" key="5">
    <source>
        <dbReference type="ARBA" id="ARBA00022475"/>
    </source>
</evidence>
<evidence type="ECO:0000256" key="14">
    <source>
        <dbReference type="SAM" id="Phobius"/>
    </source>
</evidence>
<keyword evidence="9 14" id="KW-1133">Transmembrane helix</keyword>
<dbReference type="Gramene" id="rna-AYBTSS11_LOCUS18090">
    <property type="protein sequence ID" value="CAJ1960246.1"/>
    <property type="gene ID" value="gene-AYBTSS11_LOCUS18090"/>
</dbReference>
<feature type="compositionally biased region" description="Polar residues" evidence="13">
    <location>
        <begin position="1"/>
        <end position="16"/>
    </location>
</feature>
<evidence type="ECO:0000256" key="9">
    <source>
        <dbReference type="ARBA" id="ARBA00022989"/>
    </source>
</evidence>
<gene>
    <name evidence="16" type="ORF">AYBTSS11_LOCUS18090</name>
</gene>
<dbReference type="GO" id="GO:0006865">
    <property type="term" value="P:amino acid transport"/>
    <property type="evidence" value="ECO:0007669"/>
    <property type="project" value="UniProtKB-KW"/>
</dbReference>
<dbReference type="GO" id="GO:0009734">
    <property type="term" value="P:auxin-activated signaling pathway"/>
    <property type="evidence" value="ECO:0007669"/>
    <property type="project" value="UniProtKB-KW"/>
</dbReference>
<evidence type="ECO:0000256" key="6">
    <source>
        <dbReference type="ARBA" id="ARBA00022692"/>
    </source>
</evidence>
<evidence type="ECO:0000256" key="10">
    <source>
        <dbReference type="ARBA" id="ARBA00023136"/>
    </source>
</evidence>
<organism evidence="16 17">
    <name type="scientific">Sphenostylis stenocarpa</name>
    <dbReference type="NCBI Taxonomy" id="92480"/>
    <lineage>
        <taxon>Eukaryota</taxon>
        <taxon>Viridiplantae</taxon>
        <taxon>Streptophyta</taxon>
        <taxon>Embryophyta</taxon>
        <taxon>Tracheophyta</taxon>
        <taxon>Spermatophyta</taxon>
        <taxon>Magnoliopsida</taxon>
        <taxon>eudicotyledons</taxon>
        <taxon>Gunneridae</taxon>
        <taxon>Pentapetalae</taxon>
        <taxon>rosids</taxon>
        <taxon>fabids</taxon>
        <taxon>Fabales</taxon>
        <taxon>Fabaceae</taxon>
        <taxon>Papilionoideae</taxon>
        <taxon>50 kb inversion clade</taxon>
        <taxon>NPAAA clade</taxon>
        <taxon>indigoferoid/millettioid clade</taxon>
        <taxon>Phaseoleae</taxon>
        <taxon>Sphenostylis</taxon>
    </lineage>
</organism>
<evidence type="ECO:0000259" key="15">
    <source>
        <dbReference type="Pfam" id="PF01490"/>
    </source>
</evidence>
<keyword evidence="8" id="KW-0029">Amino-acid transport</keyword>
<dbReference type="AlphaFoldDB" id="A0AA86SHW6"/>
<keyword evidence="5" id="KW-1003">Cell membrane</keyword>
<feature type="transmembrane region" description="Helical" evidence="14">
    <location>
        <begin position="141"/>
        <end position="160"/>
    </location>
</feature>
<evidence type="ECO:0000256" key="1">
    <source>
        <dbReference type="ARBA" id="ARBA00004127"/>
    </source>
</evidence>
<dbReference type="InterPro" id="IPR013057">
    <property type="entry name" value="AA_transpt_TM"/>
</dbReference>
<comment type="function">
    <text evidence="12">Carrier protein involved in proton-driven auxin influx. Mediates the formation of auxin gradient from developing leaves (site of auxin biosynthesis) to tips by contributing to the loading of auxin in vascular tissues and facilitating acropetal (base to tip) auxin transport within inner tissues of the root apex, and basipetal (tip to base) auxin transport within outer tissues of the root apex. May be involved in lateral roots and nodules formation.</text>
</comment>
<dbReference type="PANTHER" id="PTHR48017">
    <property type="entry name" value="OS05G0424000 PROTEIN-RELATED"/>
    <property type="match status" value="1"/>
</dbReference>
<dbReference type="GO" id="GO:0012505">
    <property type="term" value="C:endomembrane system"/>
    <property type="evidence" value="ECO:0007669"/>
    <property type="project" value="UniProtKB-SubCell"/>
</dbReference>
<protein>
    <recommendedName>
        <fullName evidence="15">Amino acid transporter transmembrane domain-containing protein</fullName>
    </recommendedName>
</protein>
<evidence type="ECO:0000256" key="11">
    <source>
        <dbReference type="ARBA" id="ARBA00023294"/>
    </source>
</evidence>
<name>A0AA86SHW6_9FABA</name>
<keyword evidence="7" id="KW-0769">Symport</keyword>
<dbReference type="GO" id="GO:0005886">
    <property type="term" value="C:plasma membrane"/>
    <property type="evidence" value="ECO:0007669"/>
    <property type="project" value="UniProtKB-SubCell"/>
</dbReference>
<comment type="similarity">
    <text evidence="3">Belongs to the amino acid/polyamine transporter 2 family. Amino acid/auxin permease (AAAP) (TC 2.A.18.1) subfamily.</text>
</comment>
<feature type="transmembrane region" description="Helical" evidence="14">
    <location>
        <begin position="59"/>
        <end position="80"/>
    </location>
</feature>
<evidence type="ECO:0000256" key="2">
    <source>
        <dbReference type="ARBA" id="ARBA00004236"/>
    </source>
</evidence>
<feature type="region of interest" description="Disordered" evidence="13">
    <location>
        <begin position="1"/>
        <end position="22"/>
    </location>
</feature>
<feature type="domain" description="Amino acid transporter transmembrane" evidence="15">
    <location>
        <begin position="28"/>
        <end position="238"/>
    </location>
</feature>
<evidence type="ECO:0000256" key="3">
    <source>
        <dbReference type="ARBA" id="ARBA00005590"/>
    </source>
</evidence>
<dbReference type="Pfam" id="PF01490">
    <property type="entry name" value="Aa_trans"/>
    <property type="match status" value="1"/>
</dbReference>
<keyword evidence="17" id="KW-1185">Reference proteome</keyword>
<keyword evidence="10 14" id="KW-0472">Membrane</keyword>
<evidence type="ECO:0000256" key="7">
    <source>
        <dbReference type="ARBA" id="ARBA00022847"/>
    </source>
</evidence>
<dbReference type="Proteomes" id="UP001189624">
    <property type="component" value="Chromosome 6"/>
</dbReference>
<feature type="transmembrane region" description="Helical" evidence="14">
    <location>
        <begin position="31"/>
        <end position="52"/>
    </location>
</feature>
<accession>A0AA86SHW6</accession>
<evidence type="ECO:0000256" key="4">
    <source>
        <dbReference type="ARBA" id="ARBA00022448"/>
    </source>
</evidence>
<evidence type="ECO:0000313" key="17">
    <source>
        <dbReference type="Proteomes" id="UP001189624"/>
    </source>
</evidence>
<keyword evidence="11" id="KW-0927">Auxin signaling pathway</keyword>
<dbReference type="EMBL" id="OY731403">
    <property type="protein sequence ID" value="CAJ1960246.1"/>
    <property type="molecule type" value="Genomic_DNA"/>
</dbReference>
<evidence type="ECO:0000256" key="13">
    <source>
        <dbReference type="SAM" id="MobiDB-lite"/>
    </source>
</evidence>
<evidence type="ECO:0000313" key="16">
    <source>
        <dbReference type="EMBL" id="CAJ1960246.1"/>
    </source>
</evidence>
<proteinExistence type="inferred from homology"/>
<reference evidence="16" key="1">
    <citation type="submission" date="2023-10" db="EMBL/GenBank/DDBJ databases">
        <authorList>
            <person name="Domelevo Entfellner J.-B."/>
        </authorList>
    </citation>
    <scope>NUCLEOTIDE SEQUENCE</scope>
</reference>
<keyword evidence="4" id="KW-0813">Transport</keyword>
<feature type="transmembrane region" description="Helical" evidence="14">
    <location>
        <begin position="214"/>
        <end position="235"/>
    </location>
</feature>
<evidence type="ECO:0000256" key="12">
    <source>
        <dbReference type="ARBA" id="ARBA00045588"/>
    </source>
</evidence>
<dbReference type="GO" id="GO:0015293">
    <property type="term" value="F:symporter activity"/>
    <property type="evidence" value="ECO:0007669"/>
    <property type="project" value="UniProtKB-KW"/>
</dbReference>
<sequence>MDVRNSIQITTSQSQRGAYDDDGHAKRTGNLWSAVAHIITAVIGSAVLSLAWSTSQLGWIGGPLALLCFAIITYISSSLLSDCYRNPDPLTGKRSCSFIDAVRVNLGERNTWLAGFLQFFTLAILEANCYHKEGHEAPCTYGGTIYMVMFGVVQIVISFIPDLHNMLWVSVQAAAMSFTYSFIGLGLGIAKVIENGRFMGSITGIPATNTANKLWLVFQALGDIAFAYPFALLLLEIQIH</sequence>
<keyword evidence="6 14" id="KW-0812">Transmembrane</keyword>